<organism evidence="1 2">
    <name type="scientific">Larinioides sclopetarius</name>
    <dbReference type="NCBI Taxonomy" id="280406"/>
    <lineage>
        <taxon>Eukaryota</taxon>
        <taxon>Metazoa</taxon>
        <taxon>Ecdysozoa</taxon>
        <taxon>Arthropoda</taxon>
        <taxon>Chelicerata</taxon>
        <taxon>Arachnida</taxon>
        <taxon>Araneae</taxon>
        <taxon>Araneomorphae</taxon>
        <taxon>Entelegynae</taxon>
        <taxon>Araneoidea</taxon>
        <taxon>Araneidae</taxon>
        <taxon>Larinioides</taxon>
    </lineage>
</organism>
<dbReference type="EMBL" id="CAXIEN010000431">
    <property type="protein sequence ID" value="CAL1297595.1"/>
    <property type="molecule type" value="Genomic_DNA"/>
</dbReference>
<evidence type="ECO:0000313" key="1">
    <source>
        <dbReference type="EMBL" id="CAL1297595.1"/>
    </source>
</evidence>
<reference evidence="1 2" key="1">
    <citation type="submission" date="2024-04" db="EMBL/GenBank/DDBJ databases">
        <authorList>
            <person name="Rising A."/>
            <person name="Reimegard J."/>
            <person name="Sonavane S."/>
            <person name="Akerstrom W."/>
            <person name="Nylinder S."/>
            <person name="Hedman E."/>
            <person name="Kallberg Y."/>
        </authorList>
    </citation>
    <scope>NUCLEOTIDE SEQUENCE [LARGE SCALE GENOMIC DNA]</scope>
</reference>
<accession>A0AAV2BMV7</accession>
<sequence>MLGIGYYSIKYACIFGGRSNKKRITTGTRSWLDTYM</sequence>
<proteinExistence type="predicted"/>
<evidence type="ECO:0000313" key="2">
    <source>
        <dbReference type="Proteomes" id="UP001497382"/>
    </source>
</evidence>
<gene>
    <name evidence="1" type="ORF">LARSCL_LOCUS20385</name>
</gene>
<dbReference type="Proteomes" id="UP001497382">
    <property type="component" value="Unassembled WGS sequence"/>
</dbReference>
<dbReference type="AlphaFoldDB" id="A0AAV2BMV7"/>
<keyword evidence="2" id="KW-1185">Reference proteome</keyword>
<protein>
    <submittedName>
        <fullName evidence="1">Uncharacterized protein</fullName>
    </submittedName>
</protein>
<name>A0AAV2BMV7_9ARAC</name>
<comment type="caution">
    <text evidence="1">The sequence shown here is derived from an EMBL/GenBank/DDBJ whole genome shotgun (WGS) entry which is preliminary data.</text>
</comment>